<dbReference type="GO" id="GO:0046961">
    <property type="term" value="F:proton-transporting ATPase activity, rotational mechanism"/>
    <property type="evidence" value="ECO:0007669"/>
    <property type="project" value="InterPro"/>
</dbReference>
<sequence>MPLKDLLNAIEAEADEERARLQSESRAEAETILAGARADAERARERVLRAHAPATADEANRRVALARLEASRLEREVREEAFSLLIDEARSRLAAARDEPGYRDTLRDLMTGALAALPDASTARVNPLDETLAVELAREVGANVSVAPDPDVGGGVVLRSAGGRVVRNTFEERLATAAPQLRPWYGQRLRAIESSAVGL</sequence>
<evidence type="ECO:0008006" key="7">
    <source>
        <dbReference type="Google" id="ProtNLM"/>
    </source>
</evidence>
<accession>A0A6G8Q4I7</accession>
<gene>
    <name evidence="5" type="ORF">GBA63_00905</name>
</gene>
<dbReference type="InterPro" id="IPR002842">
    <property type="entry name" value="ATPase_V1_Esu"/>
</dbReference>
<organism evidence="5 6">
    <name type="scientific">Rubrobacter tropicus</name>
    <dbReference type="NCBI Taxonomy" id="2653851"/>
    <lineage>
        <taxon>Bacteria</taxon>
        <taxon>Bacillati</taxon>
        <taxon>Actinomycetota</taxon>
        <taxon>Rubrobacteria</taxon>
        <taxon>Rubrobacterales</taxon>
        <taxon>Rubrobacteraceae</taxon>
        <taxon>Rubrobacter</taxon>
    </lineage>
</organism>
<evidence type="ECO:0000256" key="2">
    <source>
        <dbReference type="ARBA" id="ARBA00022448"/>
    </source>
</evidence>
<dbReference type="InterPro" id="IPR038495">
    <property type="entry name" value="ATPase_E_C"/>
</dbReference>
<dbReference type="Pfam" id="PF01991">
    <property type="entry name" value="vATP-synt_E"/>
    <property type="match status" value="1"/>
</dbReference>
<evidence type="ECO:0000256" key="1">
    <source>
        <dbReference type="ARBA" id="ARBA00005901"/>
    </source>
</evidence>
<protein>
    <recommendedName>
        <fullName evidence="7">V-ATPase subunit E</fullName>
    </recommendedName>
</protein>
<evidence type="ECO:0000256" key="4">
    <source>
        <dbReference type="SAM" id="Coils"/>
    </source>
</evidence>
<dbReference type="RefSeq" id="WP_166172610.1">
    <property type="nucleotide sequence ID" value="NZ_CP045119.1"/>
</dbReference>
<dbReference type="AlphaFoldDB" id="A0A6G8Q4I7"/>
<evidence type="ECO:0000313" key="6">
    <source>
        <dbReference type="Proteomes" id="UP000501452"/>
    </source>
</evidence>
<keyword evidence="3" id="KW-0406">Ion transport</keyword>
<dbReference type="KEGG" id="rub:GBA63_00905"/>
<comment type="similarity">
    <text evidence="1">Belongs to the V-ATPase E subunit family.</text>
</comment>
<dbReference type="GO" id="GO:0033178">
    <property type="term" value="C:proton-transporting two-sector ATPase complex, catalytic domain"/>
    <property type="evidence" value="ECO:0007669"/>
    <property type="project" value="InterPro"/>
</dbReference>
<keyword evidence="2" id="KW-0813">Transport</keyword>
<keyword evidence="4" id="KW-0175">Coiled coil</keyword>
<dbReference type="EMBL" id="CP045119">
    <property type="protein sequence ID" value="QIN81339.1"/>
    <property type="molecule type" value="Genomic_DNA"/>
</dbReference>
<feature type="coiled-coil region" evidence="4">
    <location>
        <begin position="4"/>
        <end position="76"/>
    </location>
</feature>
<keyword evidence="6" id="KW-1185">Reference proteome</keyword>
<name>A0A6G8Q4I7_9ACTN</name>
<reference evidence="5 6" key="1">
    <citation type="submission" date="2019-10" db="EMBL/GenBank/DDBJ databases">
        <title>Rubrobacter sp nov SCSIO 52090 isolated from a deep-sea sediment in the South China Sea.</title>
        <authorList>
            <person name="Chen R.W."/>
        </authorList>
    </citation>
    <scope>NUCLEOTIDE SEQUENCE [LARGE SCALE GENOMIC DNA]</scope>
    <source>
        <strain evidence="5 6">SCSIO 52909</strain>
    </source>
</reference>
<evidence type="ECO:0000256" key="3">
    <source>
        <dbReference type="ARBA" id="ARBA00023065"/>
    </source>
</evidence>
<dbReference type="Gene3D" id="3.30.2320.30">
    <property type="entry name" value="ATP synthase, E subunit, C-terminal"/>
    <property type="match status" value="1"/>
</dbReference>
<dbReference type="SUPFAM" id="SSF160527">
    <property type="entry name" value="V-type ATPase subunit E-like"/>
    <property type="match status" value="1"/>
</dbReference>
<evidence type="ECO:0000313" key="5">
    <source>
        <dbReference type="EMBL" id="QIN81339.1"/>
    </source>
</evidence>
<proteinExistence type="inferred from homology"/>
<dbReference type="Proteomes" id="UP000501452">
    <property type="component" value="Chromosome"/>
</dbReference>